<comment type="catalytic activity">
    <reaction evidence="7">
        <text>a peptidoglycan chain = a peptidoglycan chain with N-acetyl-1,6-anhydromuramyl-[peptide] at the reducing end + a peptidoglycan chain with N-acetylglucosamine at the non-reducing end.</text>
        <dbReference type="EC" id="4.2.2.29"/>
    </reaction>
</comment>
<keyword evidence="5 7" id="KW-0456">Lyase</keyword>
<dbReference type="InterPro" id="IPR003770">
    <property type="entry name" value="MLTG-like"/>
</dbReference>
<dbReference type="EMBL" id="AEDQ01000017">
    <property type="protein sequence ID" value="EFL44298.1"/>
    <property type="molecule type" value="Genomic_DNA"/>
</dbReference>
<comment type="subcellular location">
    <subcellularLocation>
        <location evidence="7">Cell membrane</location>
        <topology evidence="7">Single-pass membrane protein</topology>
    </subcellularLocation>
</comment>
<gene>
    <name evidence="7" type="primary">mltG</name>
    <name evidence="9" type="ORF">HMPREF9248_1010</name>
</gene>
<feature type="transmembrane region" description="Helical" evidence="7">
    <location>
        <begin position="109"/>
        <end position="130"/>
    </location>
</feature>
<evidence type="ECO:0000256" key="8">
    <source>
        <dbReference type="SAM" id="MobiDB-lite"/>
    </source>
</evidence>
<keyword evidence="2 7" id="KW-0812">Transmembrane</keyword>
<feature type="compositionally biased region" description="Low complexity" evidence="8">
    <location>
        <begin position="14"/>
        <end position="24"/>
    </location>
</feature>
<evidence type="ECO:0000256" key="4">
    <source>
        <dbReference type="ARBA" id="ARBA00023136"/>
    </source>
</evidence>
<dbReference type="Pfam" id="PF02618">
    <property type="entry name" value="YceG"/>
    <property type="match status" value="1"/>
</dbReference>
<comment type="caution">
    <text evidence="9">The sequence shown here is derived from an EMBL/GenBank/DDBJ whole genome shotgun (WGS) entry which is preliminary data.</text>
</comment>
<sequence>MDTKPTVSPKGKHAGAAQHAPQAANSSVQSAHVPANVPADASANASANAPVPNAHVSMVDGANKQRAHKPLYPTSAARTHEHLTRVHASRGGAIKAPARSAQTHAHAHHYTIVAAILAVCVVIGGGYFAFKFANPAAQSARFQANADGTEAKVTIPKGASASSIAALLKEADVIDDTTQFLKALGNHLNAAQQIKSGTYLLMRGADFDQLIDRLIQGPNAQENALSVPEGLTSARLVELIQTTYGIAPDSIKQSLQAHSYADEFPFVKDAHNDSLEGFLFPKTYDFEGKVPQTPTIVKAMLAQYQKEVSVLDFDTARKAIKEKYHVTMSNYDFLTLASIIEKEALTDDDRPLVASVFYNRLKIDKPLESDATMGYVTAGKVTADDLKKQSPYNSYLNRGLPPTPICSPGLPSMAAALNPKDTSYMYFWITEKEHVFSETYEQHQEAIKKAS</sequence>
<proteinExistence type="inferred from homology"/>
<comment type="similarity">
    <text evidence="7">Belongs to the transglycosylase MltG family.</text>
</comment>
<dbReference type="PANTHER" id="PTHR30518:SF2">
    <property type="entry name" value="ENDOLYTIC MUREIN TRANSGLYCOSYLASE"/>
    <property type="match status" value="1"/>
</dbReference>
<dbReference type="RefSeq" id="WP_006304009.1">
    <property type="nucleotide sequence ID" value="NZ_AEDQ01000017.1"/>
</dbReference>
<dbReference type="Proteomes" id="UP000004431">
    <property type="component" value="Unassembled WGS sequence"/>
</dbReference>
<name>A0ABN0B0I3_9ACTN</name>
<keyword evidence="10" id="KW-1185">Reference proteome</keyword>
<dbReference type="EC" id="4.2.2.29" evidence="7"/>
<feature type="site" description="Important for catalytic activity" evidence="7">
    <location>
        <position position="343"/>
    </location>
</feature>
<evidence type="ECO:0000313" key="9">
    <source>
        <dbReference type="EMBL" id="EFL44298.1"/>
    </source>
</evidence>
<reference evidence="9 10" key="1">
    <citation type="submission" date="2010-08" db="EMBL/GenBank/DDBJ databases">
        <authorList>
            <person name="Durkin A.S."/>
            <person name="Madupu R."/>
            <person name="Torralba M."/>
            <person name="Gillis M."/>
            <person name="Methe B."/>
            <person name="Sutton G."/>
            <person name="Nelson K.E."/>
        </authorList>
    </citation>
    <scope>NUCLEOTIDE SEQUENCE [LARGE SCALE GENOMIC DNA]</scope>
    <source>
        <strain evidence="9 10">PB189-T1-4</strain>
    </source>
</reference>
<evidence type="ECO:0000256" key="3">
    <source>
        <dbReference type="ARBA" id="ARBA00022989"/>
    </source>
</evidence>
<dbReference type="HAMAP" id="MF_02065">
    <property type="entry name" value="MltG"/>
    <property type="match status" value="1"/>
</dbReference>
<accession>A0ABN0B0I3</accession>
<comment type="function">
    <text evidence="7">Functions as a peptidoglycan terminase that cleaves nascent peptidoglycan strands endolytically to terminate their elongation.</text>
</comment>
<dbReference type="Gene3D" id="3.30.1490.480">
    <property type="entry name" value="Endolytic murein transglycosylase"/>
    <property type="match status" value="1"/>
</dbReference>
<evidence type="ECO:0000313" key="10">
    <source>
        <dbReference type="Proteomes" id="UP000004431"/>
    </source>
</evidence>
<keyword evidence="6 7" id="KW-0961">Cell wall biogenesis/degradation</keyword>
<feature type="region of interest" description="Disordered" evidence="8">
    <location>
        <begin position="1"/>
        <end position="32"/>
    </location>
</feature>
<protein>
    <recommendedName>
        <fullName evidence="7">Endolytic murein transglycosylase</fullName>
        <ecNumber evidence="7">4.2.2.29</ecNumber>
    </recommendedName>
    <alternativeName>
        <fullName evidence="7">Peptidoglycan lytic transglycosylase</fullName>
    </alternativeName>
    <alternativeName>
        <fullName evidence="7">Peptidoglycan polymerization terminase</fullName>
    </alternativeName>
</protein>
<dbReference type="PANTHER" id="PTHR30518">
    <property type="entry name" value="ENDOLYTIC MUREIN TRANSGLYCOSYLASE"/>
    <property type="match status" value="1"/>
</dbReference>
<organism evidence="9 10">
    <name type="scientific">Fannyhessea vaginae PB189-T1-4</name>
    <dbReference type="NCBI Taxonomy" id="866774"/>
    <lineage>
        <taxon>Bacteria</taxon>
        <taxon>Bacillati</taxon>
        <taxon>Actinomycetota</taxon>
        <taxon>Coriobacteriia</taxon>
        <taxon>Coriobacteriales</taxon>
        <taxon>Atopobiaceae</taxon>
        <taxon>Fannyhessea</taxon>
    </lineage>
</organism>
<keyword evidence="1 7" id="KW-1003">Cell membrane</keyword>
<evidence type="ECO:0000256" key="2">
    <source>
        <dbReference type="ARBA" id="ARBA00022692"/>
    </source>
</evidence>
<evidence type="ECO:0000256" key="7">
    <source>
        <dbReference type="HAMAP-Rule" id="MF_02065"/>
    </source>
</evidence>
<keyword evidence="4 7" id="KW-0472">Membrane</keyword>
<dbReference type="NCBIfam" id="TIGR00247">
    <property type="entry name" value="endolytic transglycosylase MltG"/>
    <property type="match status" value="1"/>
</dbReference>
<evidence type="ECO:0000256" key="5">
    <source>
        <dbReference type="ARBA" id="ARBA00023239"/>
    </source>
</evidence>
<evidence type="ECO:0000256" key="6">
    <source>
        <dbReference type="ARBA" id="ARBA00023316"/>
    </source>
</evidence>
<keyword evidence="3 7" id="KW-1133">Transmembrane helix</keyword>
<evidence type="ECO:0000256" key="1">
    <source>
        <dbReference type="ARBA" id="ARBA00022475"/>
    </source>
</evidence>